<dbReference type="InterPro" id="IPR034686">
    <property type="entry name" value="Terpene_cyclase-like_2"/>
</dbReference>
<dbReference type="PANTHER" id="PTHR35201">
    <property type="entry name" value="TERPENE SYNTHASE"/>
    <property type="match status" value="1"/>
</dbReference>
<sequence>MVQSVPPLKIPACYCPIPSLIHPNAAEIDACSVNFLARFGLCEEQQQRERVIAGLNRVAGLTIPRGDQVAVQVASDLAAWIFAFDDICDEGPLGTRPGELIEAMSRLQRAIESPELLVQDDPFAQALRDIRLRLNAVATPVQVARWVDAMRGYFFVEAYKACNIARNVAPNLSDYAFIRVYAAGALAFAVLPHIAEGIDLPSTVWEDRRIRALTEMADSVTMWDSDIFSYAKESHRSGDGHNLIDAVRNTYGYSSGQALKAAVAMRDRVMCRFLQLREEVTAEGDPLIRRYLQGLGHYIRGVLDWCLITDRYVYLDGLSSSSLAFHTAGWRDTPSDDSPEPLPIPSIAWWWSVGATGEASRP</sequence>
<comment type="caution">
    <text evidence="3">The sequence shown here is derived from an EMBL/GenBank/DDBJ whole genome shotgun (WGS) entry which is preliminary data.</text>
</comment>
<keyword evidence="1 2" id="KW-0456">Lyase</keyword>
<organism evidence="3 4">
    <name type="scientific">Streptomyces coacervatus</name>
    <dbReference type="NCBI Taxonomy" id="647381"/>
    <lineage>
        <taxon>Bacteria</taxon>
        <taxon>Bacillati</taxon>
        <taxon>Actinomycetota</taxon>
        <taxon>Actinomycetes</taxon>
        <taxon>Kitasatosporales</taxon>
        <taxon>Streptomycetaceae</taxon>
        <taxon>Streptomyces</taxon>
    </lineage>
</organism>
<dbReference type="EMBL" id="BAABDE010000042">
    <property type="protein sequence ID" value="GAA3842174.1"/>
    <property type="molecule type" value="Genomic_DNA"/>
</dbReference>
<dbReference type="EC" id="4.2.3.-" evidence="2"/>
<keyword evidence="2" id="KW-0479">Metal-binding</keyword>
<evidence type="ECO:0000313" key="4">
    <source>
        <dbReference type="Proteomes" id="UP001501009"/>
    </source>
</evidence>
<accession>A0ABP7JDD5</accession>
<evidence type="ECO:0000313" key="3">
    <source>
        <dbReference type="EMBL" id="GAA3842174.1"/>
    </source>
</evidence>
<dbReference type="Pfam" id="PF19086">
    <property type="entry name" value="Terpene_syn_C_2"/>
    <property type="match status" value="1"/>
</dbReference>
<reference evidence="4" key="1">
    <citation type="journal article" date="2019" name="Int. J. Syst. Evol. Microbiol.">
        <title>The Global Catalogue of Microorganisms (GCM) 10K type strain sequencing project: providing services to taxonomists for standard genome sequencing and annotation.</title>
        <authorList>
            <consortium name="The Broad Institute Genomics Platform"/>
            <consortium name="The Broad Institute Genome Sequencing Center for Infectious Disease"/>
            <person name="Wu L."/>
            <person name="Ma J."/>
        </authorList>
    </citation>
    <scope>NUCLEOTIDE SEQUENCE [LARGE SCALE GENOMIC DNA]</scope>
    <source>
        <strain evidence="4">JCM 17138</strain>
    </source>
</reference>
<evidence type="ECO:0000256" key="1">
    <source>
        <dbReference type="ARBA" id="ARBA00023239"/>
    </source>
</evidence>
<dbReference type="Gene3D" id="1.10.600.10">
    <property type="entry name" value="Farnesyl Diphosphate Synthase"/>
    <property type="match status" value="1"/>
</dbReference>
<name>A0ABP7JDD5_9ACTN</name>
<comment type="similarity">
    <text evidence="2">Belongs to the terpene synthase family.</text>
</comment>
<gene>
    <name evidence="3" type="ORF">GCM10022403_087780</name>
</gene>
<dbReference type="InterPro" id="IPR008949">
    <property type="entry name" value="Isoprenoid_synthase_dom_sf"/>
</dbReference>
<proteinExistence type="inferred from homology"/>
<dbReference type="Proteomes" id="UP001501009">
    <property type="component" value="Unassembled WGS sequence"/>
</dbReference>
<dbReference type="RefSeq" id="WP_275781741.1">
    <property type="nucleotide sequence ID" value="NZ_BAABDE010000042.1"/>
</dbReference>
<keyword evidence="4" id="KW-1185">Reference proteome</keyword>
<dbReference type="SUPFAM" id="SSF48576">
    <property type="entry name" value="Terpenoid synthases"/>
    <property type="match status" value="1"/>
</dbReference>
<protein>
    <recommendedName>
        <fullName evidence="2">Terpene synthase</fullName>
        <ecNumber evidence="2">4.2.3.-</ecNumber>
    </recommendedName>
</protein>
<comment type="cofactor">
    <cofactor evidence="2">
        <name>Mg(2+)</name>
        <dbReference type="ChEBI" id="CHEBI:18420"/>
    </cofactor>
</comment>
<keyword evidence="2" id="KW-0460">Magnesium</keyword>
<dbReference type="PANTHER" id="PTHR35201:SF4">
    <property type="entry name" value="BETA-PINACENE SYNTHASE-RELATED"/>
    <property type="match status" value="1"/>
</dbReference>
<evidence type="ECO:0000256" key="2">
    <source>
        <dbReference type="RuleBase" id="RU366034"/>
    </source>
</evidence>